<protein>
    <submittedName>
        <fullName evidence="3">Uncharacterized protein LOC110297252</fullName>
    </submittedName>
</protein>
<evidence type="ECO:0000313" key="3">
    <source>
        <dbReference type="RefSeq" id="XP_021021659.1"/>
    </source>
</evidence>
<proteinExistence type="predicted"/>
<dbReference type="GeneID" id="110297252"/>
<gene>
    <name evidence="3" type="primary">LOC110297252</name>
</gene>
<evidence type="ECO:0000256" key="1">
    <source>
        <dbReference type="SAM" id="MobiDB-lite"/>
    </source>
</evidence>
<sequence length="144" mass="15391">MHENNKMAPRGMGSSPASSERGASGRAEWSLRGVAGFRHLGRPLGQAQGAVAGAPITRPLANIQDSLWALAAPFLNLHCQLCIRPLGLVVFLGKRLDQGEANSEREKMLIVDPAGVCCDRDGTCWEVDRTPPLPTPGRFGTSSM</sequence>
<organism evidence="2 3">
    <name type="scientific">Mus caroli</name>
    <name type="common">Ryukyu mouse</name>
    <name type="synonym">Ricefield mouse</name>
    <dbReference type="NCBI Taxonomy" id="10089"/>
    <lineage>
        <taxon>Eukaryota</taxon>
        <taxon>Metazoa</taxon>
        <taxon>Chordata</taxon>
        <taxon>Craniata</taxon>
        <taxon>Vertebrata</taxon>
        <taxon>Euteleostomi</taxon>
        <taxon>Mammalia</taxon>
        <taxon>Eutheria</taxon>
        <taxon>Euarchontoglires</taxon>
        <taxon>Glires</taxon>
        <taxon>Rodentia</taxon>
        <taxon>Myomorpha</taxon>
        <taxon>Muroidea</taxon>
        <taxon>Muridae</taxon>
        <taxon>Murinae</taxon>
        <taxon>Mus</taxon>
        <taxon>Mus</taxon>
    </lineage>
</organism>
<name>A0A6P5PY98_MUSCR</name>
<evidence type="ECO:0000313" key="2">
    <source>
        <dbReference type="Proteomes" id="UP000515126"/>
    </source>
</evidence>
<dbReference type="RefSeq" id="XP_021021659.1">
    <property type="nucleotide sequence ID" value="XM_021166000.2"/>
</dbReference>
<dbReference type="KEGG" id="mcal:110297252"/>
<feature type="region of interest" description="Disordered" evidence="1">
    <location>
        <begin position="1"/>
        <end position="25"/>
    </location>
</feature>
<accession>A0A6P5PY98</accession>
<dbReference type="Proteomes" id="UP000515126">
    <property type="component" value="Chromosome 7"/>
</dbReference>
<keyword evidence="2" id="KW-1185">Reference proteome</keyword>
<dbReference type="AlphaFoldDB" id="A0A6P5PY98"/>
<reference evidence="3" key="1">
    <citation type="submission" date="2025-08" db="UniProtKB">
        <authorList>
            <consortium name="RefSeq"/>
        </authorList>
    </citation>
    <scope>IDENTIFICATION</scope>
</reference>